<evidence type="ECO:0000256" key="4">
    <source>
        <dbReference type="ARBA" id="ARBA00022614"/>
    </source>
</evidence>
<dbReference type="AlphaFoldDB" id="C3Z064"/>
<evidence type="ECO:0000256" key="9">
    <source>
        <dbReference type="ARBA" id="ARBA00022989"/>
    </source>
</evidence>
<dbReference type="EMBL" id="GG666567">
    <property type="protein sequence ID" value="EEN54123.1"/>
    <property type="molecule type" value="Genomic_DNA"/>
</dbReference>
<dbReference type="Gene3D" id="3.80.10.10">
    <property type="entry name" value="Ribonuclease Inhibitor"/>
    <property type="match status" value="3"/>
</dbReference>
<keyword evidence="8" id="KW-0391">Immunity</keyword>
<evidence type="ECO:0000313" key="17">
    <source>
        <dbReference type="EMBL" id="EEN54123.1"/>
    </source>
</evidence>
<dbReference type="InterPro" id="IPR000157">
    <property type="entry name" value="TIR_dom"/>
</dbReference>
<comment type="subcellular location">
    <subcellularLocation>
        <location evidence="1">Membrane</location>
        <topology evidence="1">Single-pass type I membrane protein</topology>
    </subcellularLocation>
</comment>
<evidence type="ECO:0000256" key="6">
    <source>
        <dbReference type="ARBA" id="ARBA00022729"/>
    </source>
</evidence>
<feature type="signal peptide" evidence="15">
    <location>
        <begin position="1"/>
        <end position="21"/>
    </location>
</feature>
<dbReference type="InterPro" id="IPR003591">
    <property type="entry name" value="Leu-rich_rpt_typical-subtyp"/>
</dbReference>
<keyword evidence="7" id="KW-0677">Repeat</keyword>
<keyword evidence="3" id="KW-0399">Innate immunity</keyword>
<evidence type="ECO:0000256" key="15">
    <source>
        <dbReference type="SAM" id="SignalP"/>
    </source>
</evidence>
<protein>
    <recommendedName>
        <fullName evidence="16">TIR domain-containing protein</fullName>
    </recommendedName>
</protein>
<keyword evidence="5 14" id="KW-0812">Transmembrane</keyword>
<dbReference type="eggNOG" id="KOG4641">
    <property type="taxonomic scope" value="Eukaryota"/>
</dbReference>
<reference evidence="17" key="1">
    <citation type="journal article" date="2008" name="Nature">
        <title>The amphioxus genome and the evolution of the chordate karyotype.</title>
        <authorList>
            <consortium name="US DOE Joint Genome Institute (JGI-PGF)"/>
            <person name="Putnam N.H."/>
            <person name="Butts T."/>
            <person name="Ferrier D.E.K."/>
            <person name="Furlong R.F."/>
            <person name="Hellsten U."/>
            <person name="Kawashima T."/>
            <person name="Robinson-Rechavi M."/>
            <person name="Shoguchi E."/>
            <person name="Terry A."/>
            <person name="Yu J.-K."/>
            <person name="Benito-Gutierrez E.L."/>
            <person name="Dubchak I."/>
            <person name="Garcia-Fernandez J."/>
            <person name="Gibson-Brown J.J."/>
            <person name="Grigoriev I.V."/>
            <person name="Horton A.C."/>
            <person name="de Jong P.J."/>
            <person name="Jurka J."/>
            <person name="Kapitonov V.V."/>
            <person name="Kohara Y."/>
            <person name="Kuroki Y."/>
            <person name="Lindquist E."/>
            <person name="Lucas S."/>
            <person name="Osoegawa K."/>
            <person name="Pennacchio L.A."/>
            <person name="Salamov A.A."/>
            <person name="Satou Y."/>
            <person name="Sauka-Spengler T."/>
            <person name="Schmutz J."/>
            <person name="Shin-I T."/>
            <person name="Toyoda A."/>
            <person name="Bronner-Fraser M."/>
            <person name="Fujiyama A."/>
            <person name="Holland L.Z."/>
            <person name="Holland P.W.H."/>
            <person name="Satoh N."/>
            <person name="Rokhsar D.S."/>
        </authorList>
    </citation>
    <scope>NUCLEOTIDE SEQUENCE [LARGE SCALE GENOMIC DNA]</scope>
    <source>
        <strain evidence="17">S238N-H82</strain>
        <tissue evidence="17">Testes</tissue>
    </source>
</reference>
<dbReference type="SUPFAM" id="SSF52200">
    <property type="entry name" value="Toll/Interleukin receptor TIR domain"/>
    <property type="match status" value="1"/>
</dbReference>
<evidence type="ECO:0000256" key="2">
    <source>
        <dbReference type="ARBA" id="ARBA00009634"/>
    </source>
</evidence>
<evidence type="ECO:0000256" key="11">
    <source>
        <dbReference type="ARBA" id="ARBA00023170"/>
    </source>
</evidence>
<dbReference type="FunFam" id="3.40.50.10140:FF:000026">
    <property type="entry name" value="Toll-like receptor 2"/>
    <property type="match status" value="1"/>
</dbReference>
<accession>C3Z064</accession>
<evidence type="ECO:0000259" key="16">
    <source>
        <dbReference type="PROSITE" id="PS50104"/>
    </source>
</evidence>
<dbReference type="PANTHER" id="PTHR24365:SF541">
    <property type="entry name" value="PROTEIN TOLL-RELATED"/>
    <property type="match status" value="1"/>
</dbReference>
<dbReference type="InterPro" id="IPR001611">
    <property type="entry name" value="Leu-rich_rpt"/>
</dbReference>
<dbReference type="SMART" id="SM00082">
    <property type="entry name" value="LRRCT"/>
    <property type="match status" value="2"/>
</dbReference>
<evidence type="ECO:0000256" key="14">
    <source>
        <dbReference type="SAM" id="Phobius"/>
    </source>
</evidence>
<dbReference type="GO" id="GO:0016020">
    <property type="term" value="C:membrane"/>
    <property type="evidence" value="ECO:0007669"/>
    <property type="project" value="UniProtKB-SubCell"/>
</dbReference>
<dbReference type="Pfam" id="PF13855">
    <property type="entry name" value="LRR_8"/>
    <property type="match status" value="3"/>
</dbReference>
<comment type="similarity">
    <text evidence="2">Belongs to the Toll-like receptor family.</text>
</comment>
<evidence type="ECO:0000256" key="1">
    <source>
        <dbReference type="ARBA" id="ARBA00004479"/>
    </source>
</evidence>
<dbReference type="PROSITE" id="PS50104">
    <property type="entry name" value="TIR"/>
    <property type="match status" value="1"/>
</dbReference>
<organism>
    <name type="scientific">Branchiostoma floridae</name>
    <name type="common">Florida lancelet</name>
    <name type="synonym">Amphioxus</name>
    <dbReference type="NCBI Taxonomy" id="7739"/>
    <lineage>
        <taxon>Eukaryota</taxon>
        <taxon>Metazoa</taxon>
        <taxon>Chordata</taxon>
        <taxon>Cephalochordata</taxon>
        <taxon>Leptocardii</taxon>
        <taxon>Amphioxiformes</taxon>
        <taxon>Branchiostomatidae</taxon>
        <taxon>Branchiostoma</taxon>
    </lineage>
</organism>
<evidence type="ECO:0000256" key="5">
    <source>
        <dbReference type="ARBA" id="ARBA00022692"/>
    </source>
</evidence>
<evidence type="ECO:0000256" key="10">
    <source>
        <dbReference type="ARBA" id="ARBA00023136"/>
    </source>
</evidence>
<evidence type="ECO:0000256" key="3">
    <source>
        <dbReference type="ARBA" id="ARBA00022588"/>
    </source>
</evidence>
<name>C3Z064_BRAFL</name>
<evidence type="ECO:0000256" key="12">
    <source>
        <dbReference type="ARBA" id="ARBA00023180"/>
    </source>
</evidence>
<evidence type="ECO:0000256" key="7">
    <source>
        <dbReference type="ARBA" id="ARBA00022737"/>
    </source>
</evidence>
<dbReference type="InterPro" id="IPR035897">
    <property type="entry name" value="Toll_tir_struct_dom_sf"/>
</dbReference>
<dbReference type="InterPro" id="IPR000483">
    <property type="entry name" value="Cys-rich_flank_reg_C"/>
</dbReference>
<feature type="transmembrane region" description="Helical" evidence="14">
    <location>
        <begin position="661"/>
        <end position="683"/>
    </location>
</feature>
<dbReference type="FunFam" id="3.80.10.10:FF:001691">
    <property type="entry name" value="Uncharacterized protein"/>
    <property type="match status" value="1"/>
</dbReference>
<keyword evidence="9 14" id="KW-1133">Transmembrane helix</keyword>
<dbReference type="SMART" id="SM00369">
    <property type="entry name" value="LRR_TYP"/>
    <property type="match status" value="7"/>
</dbReference>
<dbReference type="SUPFAM" id="SSF52058">
    <property type="entry name" value="L domain-like"/>
    <property type="match status" value="2"/>
</dbReference>
<keyword evidence="10 14" id="KW-0472">Membrane</keyword>
<dbReference type="GO" id="GO:0007165">
    <property type="term" value="P:signal transduction"/>
    <property type="evidence" value="ECO:0007669"/>
    <property type="project" value="InterPro"/>
</dbReference>
<dbReference type="PROSITE" id="PS51450">
    <property type="entry name" value="LRR"/>
    <property type="match status" value="2"/>
</dbReference>
<gene>
    <name evidence="17" type="ORF">BRAFLDRAFT_85671</name>
</gene>
<dbReference type="PRINTS" id="PR01537">
    <property type="entry name" value="INTRLKN1R1F"/>
</dbReference>
<feature type="domain" description="TIR" evidence="16">
    <location>
        <begin position="710"/>
        <end position="845"/>
    </location>
</feature>
<dbReference type="Pfam" id="PF13676">
    <property type="entry name" value="TIR_2"/>
    <property type="match status" value="1"/>
</dbReference>
<feature type="chain" id="PRO_5002934201" description="TIR domain-containing protein" evidence="15">
    <location>
        <begin position="22"/>
        <end position="869"/>
    </location>
</feature>
<keyword evidence="13" id="KW-0395">Inflammatory response</keyword>
<dbReference type="InParanoid" id="C3Z064"/>
<proteinExistence type="inferred from homology"/>
<keyword evidence="4" id="KW-0433">Leucine-rich repeat</keyword>
<keyword evidence="11" id="KW-0675">Receptor</keyword>
<dbReference type="PANTHER" id="PTHR24365">
    <property type="entry name" value="TOLL-LIKE RECEPTOR"/>
    <property type="match status" value="1"/>
</dbReference>
<evidence type="ECO:0000256" key="8">
    <source>
        <dbReference type="ARBA" id="ARBA00022859"/>
    </source>
</evidence>
<evidence type="ECO:0000256" key="13">
    <source>
        <dbReference type="ARBA" id="ARBA00023198"/>
    </source>
</evidence>
<dbReference type="Gene3D" id="3.40.50.10140">
    <property type="entry name" value="Toll/interleukin-1 receptor homology (TIR) domain"/>
    <property type="match status" value="1"/>
</dbReference>
<keyword evidence="6 15" id="KW-0732">Signal</keyword>
<dbReference type="SMART" id="SM00255">
    <property type="entry name" value="TIR"/>
    <property type="match status" value="1"/>
</dbReference>
<sequence length="869" mass="98543">MAKALPVFFLIICAISGDVAMDTVDNGSSGDESSPQAFCNCIRTGPTSRQCNCTDLSNLTNAQNRLDVSGYLSDDDDDDLFVVSEITVRCRQKSSTNTSGLFDFLPPSIKSLTLINCVQQYIGKEVFYGIPNVEDLAIVNFPPGKRNDSVFFSYFYDNSSRTLELDPENNFLQSLSPTTFENMPYLLDLNLANNLLTTVTRENVSPLLNLRTLDVHGNQLETIDEMFHGITSDVCEKIDASYNKVWLLAISSLEILGIVGKTVNVDLSHNNLQILYHTPPESYISEDVLHLSLSLDLRWNQFASFPLELATYRSFSRSRISIREISGQKYGDISLLMTQNPLICDCALYELIVNLDVAKQGVLYTKTDFQDMVCAVPDELRGRRVVDLRPSELWCSEECYNRFYACFCYEHEGEMFKSPQPWCFPEHNACPSECSCSFQGQLHSATAPYNELVNCAGRNLSSIPVEISNVTTILHLEGNQLRVISQTVLPELLMVRELYLNDNNISYVGAMAFSAFNSLEILRLDGNNISNIGSTIFKSLSNLRELYLNHSGVRYLSVDTFHDLASLQKLHLENNRLQSLPENMFAGLKKLRSLSIHGNPLNCDCDVLWFANWLRSRAFLLAQGHNVSCLTKTKVARDILSVSSSQLDCDDVQAARARNRLIVGVSIPMGLVIIILVCVIVIVRRKEAIQVYLYARYGWRFREEEEDEDKEYDAFLSYSQHDLDVVLHDILPALENREPPFRVCLHHRDFLPGVPIAENIATAVNSSKRTIILLSNNFLESDWCQFEFQAAHAQMLQDRANRVIVVLLDDVPAENAPPDIQHYLNTNTYLRWGDERFWERLIYVMPRPRPHAQDEDGDQLAMVELDHNR</sequence>
<dbReference type="InterPro" id="IPR032675">
    <property type="entry name" value="LRR_dom_sf"/>
</dbReference>
<dbReference type="GO" id="GO:0045087">
    <property type="term" value="P:innate immune response"/>
    <property type="evidence" value="ECO:0007669"/>
    <property type="project" value="UniProtKB-KW"/>
</dbReference>
<keyword evidence="12" id="KW-0325">Glycoprotein</keyword>